<dbReference type="EMBL" id="QUOU01000001">
    <property type="protein sequence ID" value="REL27783.1"/>
    <property type="molecule type" value="Genomic_DNA"/>
</dbReference>
<name>A0A3E0TTQ8_9GAMM</name>
<dbReference type="OrthoDB" id="6228161at2"/>
<accession>A0A3E0TTQ8</accession>
<dbReference type="Proteomes" id="UP000256478">
    <property type="component" value="Unassembled WGS sequence"/>
</dbReference>
<evidence type="ECO:0000313" key="2">
    <source>
        <dbReference type="Proteomes" id="UP000256478"/>
    </source>
</evidence>
<protein>
    <submittedName>
        <fullName evidence="1">Uncharacterized protein</fullName>
    </submittedName>
</protein>
<gene>
    <name evidence="1" type="ORF">DXX93_15260</name>
</gene>
<reference evidence="1 2" key="1">
    <citation type="submission" date="2018-08" db="EMBL/GenBank/DDBJ databases">
        <title>Thalassotalea euphylliae genome.</title>
        <authorList>
            <person name="Summers S."/>
            <person name="Rice S.A."/>
            <person name="Freckelton M.L."/>
            <person name="Nedved B.T."/>
            <person name="Hadfield M.G."/>
        </authorList>
    </citation>
    <scope>NUCLEOTIDE SEQUENCE [LARGE SCALE GENOMIC DNA]</scope>
    <source>
        <strain evidence="1 2">H1</strain>
    </source>
</reference>
<sequence>MNGKVWLLISLLLALVFYWQYEPAKPKATARTQTATPDKNAAETSTLWADNFSLLAQANAPLASNEPKTKLAPLADTDAQLAANEKQTTSSTIKSCPFAQFTDEEHQLLDTQLSAFLSETVNDVDTEQRKLGYIFSASSAVTNHHKRLFFSDYLANTPSDAIAAHQLLKVCLQLPHDEGCGQQLDTIVAQADAENGYLWLQLATNKLIQRQPQAFLEYLEIAASKSRFDNYFFRYVDLFLSASVGRIDIAYTKLRNTGDELASAQANNLSYLIDFCTANIEQYQDNCLSLAKSLDGNSTNVDLQTFGSGLLKEMYRKLGDNDALAAQTEIDQLRYSQLYNQDWVNAQSLLQYDQELMFTWLENGKLFGEQAAVNALLAEAKLKSLNPDYQPCPLVE</sequence>
<comment type="caution">
    <text evidence="1">The sequence shown here is derived from an EMBL/GenBank/DDBJ whole genome shotgun (WGS) entry which is preliminary data.</text>
</comment>
<dbReference type="RefSeq" id="WP_116008850.1">
    <property type="nucleotide sequence ID" value="NZ_QUOU01000001.1"/>
</dbReference>
<organism evidence="1 2">
    <name type="scientific">Thalassotalea euphylliae</name>
    <dbReference type="NCBI Taxonomy" id="1655234"/>
    <lineage>
        <taxon>Bacteria</taxon>
        <taxon>Pseudomonadati</taxon>
        <taxon>Pseudomonadota</taxon>
        <taxon>Gammaproteobacteria</taxon>
        <taxon>Alteromonadales</taxon>
        <taxon>Colwelliaceae</taxon>
        <taxon>Thalassotalea</taxon>
    </lineage>
</organism>
<dbReference type="AlphaFoldDB" id="A0A3E0TTQ8"/>
<proteinExistence type="predicted"/>
<evidence type="ECO:0000313" key="1">
    <source>
        <dbReference type="EMBL" id="REL27783.1"/>
    </source>
</evidence>